<dbReference type="Proteomes" id="UP001652660">
    <property type="component" value="Unplaced"/>
</dbReference>
<keyword evidence="2" id="KW-0472">Membrane</keyword>
<feature type="transmembrane region" description="Helical" evidence="2">
    <location>
        <begin position="12"/>
        <end position="30"/>
    </location>
</feature>
<evidence type="ECO:0000256" key="1">
    <source>
        <dbReference type="ARBA" id="ARBA00010199"/>
    </source>
</evidence>
<keyword evidence="2" id="KW-0812">Transmembrane</keyword>
<dbReference type="GeneID" id="113693890"/>
<sequence>MFSFCSLNISGWEMMISLGFMAAASVRVANELGRGSAKAAKFSIWFSVLTSLAIGFVLFIFFLFFRERVSYIFTTSPDVAVAVGQLSPLLAFSILLNSVQPVLSGVAVGAGWQGTVACVNVGCYYLLGIPIGVVLGYVIKLQVQGVWIGMLIGTLVQTIVLIVITLRTDWDRQVLIAQQRINRWFIPSENDNRSESL</sequence>
<feature type="transmembrane region" description="Helical" evidence="2">
    <location>
        <begin position="145"/>
        <end position="166"/>
    </location>
</feature>
<evidence type="ECO:0000313" key="3">
    <source>
        <dbReference type="Proteomes" id="UP001652660"/>
    </source>
</evidence>
<feature type="transmembrane region" description="Helical" evidence="2">
    <location>
        <begin position="117"/>
        <end position="139"/>
    </location>
</feature>
<dbReference type="Pfam" id="PF01554">
    <property type="entry name" value="MatE"/>
    <property type="match status" value="1"/>
</dbReference>
<organism evidence="3 4">
    <name type="scientific">Coffea arabica</name>
    <name type="common">Arabian coffee</name>
    <dbReference type="NCBI Taxonomy" id="13443"/>
    <lineage>
        <taxon>Eukaryota</taxon>
        <taxon>Viridiplantae</taxon>
        <taxon>Streptophyta</taxon>
        <taxon>Embryophyta</taxon>
        <taxon>Tracheophyta</taxon>
        <taxon>Spermatophyta</taxon>
        <taxon>Magnoliopsida</taxon>
        <taxon>eudicotyledons</taxon>
        <taxon>Gunneridae</taxon>
        <taxon>Pentapetalae</taxon>
        <taxon>asterids</taxon>
        <taxon>lamiids</taxon>
        <taxon>Gentianales</taxon>
        <taxon>Rubiaceae</taxon>
        <taxon>Ixoroideae</taxon>
        <taxon>Gardenieae complex</taxon>
        <taxon>Bertiereae - Coffeeae clade</taxon>
        <taxon>Coffeeae</taxon>
        <taxon>Coffea</taxon>
    </lineage>
</organism>
<accession>A0ABM4WD11</accession>
<evidence type="ECO:0000313" key="4">
    <source>
        <dbReference type="RefSeq" id="XP_071929675.1"/>
    </source>
</evidence>
<feature type="transmembrane region" description="Helical" evidence="2">
    <location>
        <begin position="85"/>
        <end position="110"/>
    </location>
</feature>
<feature type="transmembrane region" description="Helical" evidence="2">
    <location>
        <begin position="42"/>
        <end position="65"/>
    </location>
</feature>
<dbReference type="InterPro" id="IPR002528">
    <property type="entry name" value="MATE_fam"/>
</dbReference>
<protein>
    <submittedName>
        <fullName evidence="4">Protein DETOXIFICATION 21-like</fullName>
    </submittedName>
</protein>
<keyword evidence="3" id="KW-1185">Reference proteome</keyword>
<reference evidence="4" key="1">
    <citation type="submission" date="2025-08" db="UniProtKB">
        <authorList>
            <consortium name="RefSeq"/>
        </authorList>
    </citation>
    <scope>IDENTIFICATION</scope>
    <source>
        <tissue evidence="4">Leaves</tissue>
    </source>
</reference>
<keyword evidence="2" id="KW-1133">Transmembrane helix</keyword>
<evidence type="ECO:0000256" key="2">
    <source>
        <dbReference type="SAM" id="Phobius"/>
    </source>
</evidence>
<dbReference type="RefSeq" id="XP_071929675.1">
    <property type="nucleotide sequence ID" value="XM_072073574.1"/>
</dbReference>
<dbReference type="PANTHER" id="PTHR11206">
    <property type="entry name" value="MULTIDRUG RESISTANCE PROTEIN"/>
    <property type="match status" value="1"/>
</dbReference>
<name>A0ABM4WD11_COFAR</name>
<comment type="similarity">
    <text evidence="1">Belongs to the multi antimicrobial extrusion (MATE) (TC 2.A.66.1) family.</text>
</comment>
<gene>
    <name evidence="4" type="primary">LOC113693890</name>
</gene>
<proteinExistence type="inferred from homology"/>